<sequence>MARTGLIAEYAALVAAVDGLTAEEWKAPTDCTGWAVLDMLAHLAGAAECAVRPVAMARHWRYAGWRPARRPVDFVDHMCASQIRSRKDLSTAELEADLRRWASQAPAKGAGRPRLVRGIPGPAVAGLPRGARVSNFVDVISIRDVWMHRIDIARAIGRPRRPITVAEPEAVRQVVRDLDIEWTSLAIDLVLTGPGGGVWPVGDGEPIAEITEDAGALMRLLSGRSDECELRFEGSATGSQLLRAARVLCCTGMPTARCGLR</sequence>
<dbReference type="NCBIfam" id="TIGR03083">
    <property type="entry name" value="maleylpyruvate isomerase family mycothiol-dependent enzyme"/>
    <property type="match status" value="1"/>
</dbReference>
<dbReference type="InterPro" id="IPR034660">
    <property type="entry name" value="DinB/YfiT-like"/>
</dbReference>
<dbReference type="AlphaFoldDB" id="W6JYH5"/>
<dbReference type="Gene3D" id="1.20.120.450">
    <property type="entry name" value="dinb family like domain"/>
    <property type="match status" value="1"/>
</dbReference>
<comment type="caution">
    <text evidence="2">The sequence shown here is derived from an EMBL/GenBank/DDBJ whole genome shotgun (WGS) entry which is preliminary data.</text>
</comment>
<dbReference type="SUPFAM" id="SSF109854">
    <property type="entry name" value="DinB/YfiT-like putative metalloenzymes"/>
    <property type="match status" value="1"/>
</dbReference>
<accession>W6JYH5</accession>
<dbReference type="OrthoDB" id="5185819at2"/>
<protein>
    <recommendedName>
        <fullName evidence="1">Mycothiol-dependent maleylpyruvate isomerase metal-binding domain-containing protein</fullName>
    </recommendedName>
</protein>
<dbReference type="InterPro" id="IPR024344">
    <property type="entry name" value="MDMPI_metal-binding"/>
</dbReference>
<dbReference type="InterPro" id="IPR017517">
    <property type="entry name" value="Maleyloyr_isom"/>
</dbReference>
<dbReference type="STRING" id="1193182.BN11_40026"/>
<evidence type="ECO:0000259" key="1">
    <source>
        <dbReference type="Pfam" id="PF11716"/>
    </source>
</evidence>
<dbReference type="Pfam" id="PF11716">
    <property type="entry name" value="MDMPI_N"/>
    <property type="match status" value="1"/>
</dbReference>
<proteinExistence type="predicted"/>
<gene>
    <name evidence="2" type="ORF">BN11_40026</name>
</gene>
<feature type="domain" description="Mycothiol-dependent maleylpyruvate isomerase metal-binding" evidence="1">
    <location>
        <begin position="8"/>
        <end position="153"/>
    </location>
</feature>
<dbReference type="GO" id="GO:0046872">
    <property type="term" value="F:metal ion binding"/>
    <property type="evidence" value="ECO:0007669"/>
    <property type="project" value="InterPro"/>
</dbReference>
<evidence type="ECO:0000313" key="2">
    <source>
        <dbReference type="EMBL" id="CCH74187.1"/>
    </source>
</evidence>
<reference evidence="2 3" key="1">
    <citation type="journal article" date="2013" name="ISME J.">
        <title>A metabolic model for members of the genus Tetrasphaera involved in enhanced biological phosphorus removal.</title>
        <authorList>
            <person name="Kristiansen R."/>
            <person name="Nguyen H.T.T."/>
            <person name="Saunders A.M."/>
            <person name="Nielsen J.L."/>
            <person name="Wimmer R."/>
            <person name="Le V.Q."/>
            <person name="McIlroy S.J."/>
            <person name="Petrovski S."/>
            <person name="Seviour R.J."/>
            <person name="Calteau A."/>
            <person name="Nielsen K.L."/>
            <person name="Nielsen P.H."/>
        </authorList>
    </citation>
    <scope>NUCLEOTIDE SEQUENCE [LARGE SCALE GENOMIC DNA]</scope>
    <source>
        <strain evidence="2 3">Ben110</strain>
    </source>
</reference>
<keyword evidence="3" id="KW-1185">Reference proteome</keyword>
<dbReference type="RefSeq" id="WP_048693127.1">
    <property type="nucleotide sequence ID" value="NZ_HG764815.1"/>
</dbReference>
<dbReference type="EMBL" id="CAJA01000334">
    <property type="protein sequence ID" value="CCH74187.1"/>
    <property type="molecule type" value="Genomic_DNA"/>
</dbReference>
<organism evidence="2 3">
    <name type="scientific">Nostocoides australiense Ben110</name>
    <dbReference type="NCBI Taxonomy" id="1193182"/>
    <lineage>
        <taxon>Bacteria</taxon>
        <taxon>Bacillati</taxon>
        <taxon>Actinomycetota</taxon>
        <taxon>Actinomycetes</taxon>
        <taxon>Micrococcales</taxon>
        <taxon>Intrasporangiaceae</taxon>
        <taxon>Nostocoides</taxon>
    </lineage>
</organism>
<dbReference type="Proteomes" id="UP000035763">
    <property type="component" value="Unassembled WGS sequence"/>
</dbReference>
<name>W6JYH5_9MICO</name>
<evidence type="ECO:0000313" key="3">
    <source>
        <dbReference type="Proteomes" id="UP000035763"/>
    </source>
</evidence>